<evidence type="ECO:0000313" key="3">
    <source>
        <dbReference type="Proteomes" id="UP001044222"/>
    </source>
</evidence>
<keyword evidence="1" id="KW-0812">Transmembrane</keyword>
<proteinExistence type="predicted"/>
<dbReference type="Proteomes" id="UP001044222">
    <property type="component" value="Chromosome 8"/>
</dbReference>
<evidence type="ECO:0000313" key="2">
    <source>
        <dbReference type="EMBL" id="KAG5844587.1"/>
    </source>
</evidence>
<keyword evidence="1" id="KW-0472">Membrane</keyword>
<name>A0A9D3RZ62_ANGAN</name>
<dbReference type="EMBL" id="JAFIRN010000008">
    <property type="protein sequence ID" value="KAG5844587.1"/>
    <property type="molecule type" value="Genomic_DNA"/>
</dbReference>
<feature type="transmembrane region" description="Helical" evidence="1">
    <location>
        <begin position="64"/>
        <end position="83"/>
    </location>
</feature>
<accession>A0A9D3RZ62</accession>
<evidence type="ECO:0000256" key="1">
    <source>
        <dbReference type="SAM" id="Phobius"/>
    </source>
</evidence>
<sequence>LSSPPVSTGYRLAAASLEQTAARSLLSLYDDRVHTSAPARVSACVCLRHRGETQRQRQRQGERFCISPDSSFFCSFFFFWFFFTPLSLLLAGDLNARVSVHAGG</sequence>
<organism evidence="2 3">
    <name type="scientific">Anguilla anguilla</name>
    <name type="common">European freshwater eel</name>
    <name type="synonym">Muraena anguilla</name>
    <dbReference type="NCBI Taxonomy" id="7936"/>
    <lineage>
        <taxon>Eukaryota</taxon>
        <taxon>Metazoa</taxon>
        <taxon>Chordata</taxon>
        <taxon>Craniata</taxon>
        <taxon>Vertebrata</taxon>
        <taxon>Euteleostomi</taxon>
        <taxon>Actinopterygii</taxon>
        <taxon>Neopterygii</taxon>
        <taxon>Teleostei</taxon>
        <taxon>Anguilliformes</taxon>
        <taxon>Anguillidae</taxon>
        <taxon>Anguilla</taxon>
    </lineage>
</organism>
<keyword evidence="1" id="KW-1133">Transmembrane helix</keyword>
<gene>
    <name evidence="2" type="ORF">ANANG_G00164090</name>
</gene>
<dbReference type="AlphaFoldDB" id="A0A9D3RZ62"/>
<comment type="caution">
    <text evidence="2">The sequence shown here is derived from an EMBL/GenBank/DDBJ whole genome shotgun (WGS) entry which is preliminary data.</text>
</comment>
<protein>
    <submittedName>
        <fullName evidence="2">Uncharacterized protein</fullName>
    </submittedName>
</protein>
<reference evidence="2" key="1">
    <citation type="submission" date="2021-01" db="EMBL/GenBank/DDBJ databases">
        <title>A chromosome-scale assembly of European eel, Anguilla anguilla.</title>
        <authorList>
            <person name="Henkel C."/>
            <person name="Jong-Raadsen S.A."/>
            <person name="Dufour S."/>
            <person name="Weltzien F.-A."/>
            <person name="Palstra A.P."/>
            <person name="Pelster B."/>
            <person name="Spaink H.P."/>
            <person name="Van Den Thillart G.E."/>
            <person name="Jansen H."/>
            <person name="Zahm M."/>
            <person name="Klopp C."/>
            <person name="Cedric C."/>
            <person name="Louis A."/>
            <person name="Berthelot C."/>
            <person name="Parey E."/>
            <person name="Roest Crollius H."/>
            <person name="Montfort J."/>
            <person name="Robinson-Rechavi M."/>
            <person name="Bucao C."/>
            <person name="Bouchez O."/>
            <person name="Gislard M."/>
            <person name="Lluch J."/>
            <person name="Milhes M."/>
            <person name="Lampietro C."/>
            <person name="Lopez Roques C."/>
            <person name="Donnadieu C."/>
            <person name="Braasch I."/>
            <person name="Desvignes T."/>
            <person name="Postlethwait J."/>
            <person name="Bobe J."/>
            <person name="Guiguen Y."/>
            <person name="Dirks R."/>
        </authorList>
    </citation>
    <scope>NUCLEOTIDE SEQUENCE</scope>
    <source>
        <strain evidence="2">Tag_6206</strain>
        <tissue evidence="2">Liver</tissue>
    </source>
</reference>
<keyword evidence="3" id="KW-1185">Reference proteome</keyword>
<feature type="non-terminal residue" evidence="2">
    <location>
        <position position="1"/>
    </location>
</feature>